<sequence length="142" mass="15884">MAVELTRCLLECGALLRMVEPSKSMIGFDFDLCYSDVYCFQDSAWLNYKTMRDAGVFLGQYKNKSIMMIPLPKDSNHTDPKTKQTVDLSTSTVKAIVRPVAAREFVLLPISIGGVQWEGLVIDKASRAHTYQEEQEASTILG</sequence>
<reference evidence="1 2" key="1">
    <citation type="journal article" date="2017" name="Genome Biol. Evol.">
        <title>Phytophthora megakarya and P. palmivora, closely related causal agents of cacao black pod rot, underwent increases in genome sizes and gene numbers by different mechanisms.</title>
        <authorList>
            <person name="Ali S.S."/>
            <person name="Shao J."/>
            <person name="Lary D.J."/>
            <person name="Kronmiller B."/>
            <person name="Shen D."/>
            <person name="Strem M.D."/>
            <person name="Amoako-Attah I."/>
            <person name="Akrofi A.Y."/>
            <person name="Begoude B.A."/>
            <person name="Ten Hoopen G.M."/>
            <person name="Coulibaly K."/>
            <person name="Kebe B.I."/>
            <person name="Melnick R.L."/>
            <person name="Guiltinan M.J."/>
            <person name="Tyler B.M."/>
            <person name="Meinhardt L.W."/>
            <person name="Bailey B.A."/>
        </authorList>
    </citation>
    <scope>NUCLEOTIDE SEQUENCE [LARGE SCALE GENOMIC DNA]</scope>
    <source>
        <strain evidence="2">sbr112.9</strain>
    </source>
</reference>
<dbReference type="EMBL" id="NCKW01000383">
    <property type="protein sequence ID" value="POM80574.1"/>
    <property type="molecule type" value="Genomic_DNA"/>
</dbReference>
<dbReference type="GO" id="GO:0008233">
    <property type="term" value="F:peptidase activity"/>
    <property type="evidence" value="ECO:0007669"/>
    <property type="project" value="UniProtKB-KW"/>
</dbReference>
<proteinExistence type="predicted"/>
<comment type="caution">
    <text evidence="1">The sequence shown here is derived from an EMBL/GenBank/DDBJ whole genome shotgun (WGS) entry which is preliminary data.</text>
</comment>
<name>A0A2P4YS00_9STRA</name>
<dbReference type="GO" id="GO:0006508">
    <property type="term" value="P:proteolysis"/>
    <property type="evidence" value="ECO:0007669"/>
    <property type="project" value="UniProtKB-KW"/>
</dbReference>
<dbReference type="Proteomes" id="UP000237271">
    <property type="component" value="Unassembled WGS sequence"/>
</dbReference>
<protein>
    <submittedName>
        <fullName evidence="1">Cysteine protease family C48</fullName>
    </submittedName>
</protein>
<accession>A0A2P4YS00</accession>
<keyword evidence="2" id="KW-1185">Reference proteome</keyword>
<dbReference type="AlphaFoldDB" id="A0A2P4YS00"/>
<evidence type="ECO:0000313" key="2">
    <source>
        <dbReference type="Proteomes" id="UP000237271"/>
    </source>
</evidence>
<gene>
    <name evidence="1" type="ORF">PHPALM_1565</name>
</gene>
<organism evidence="1 2">
    <name type="scientific">Phytophthora palmivora</name>
    <dbReference type="NCBI Taxonomy" id="4796"/>
    <lineage>
        <taxon>Eukaryota</taxon>
        <taxon>Sar</taxon>
        <taxon>Stramenopiles</taxon>
        <taxon>Oomycota</taxon>
        <taxon>Peronosporomycetes</taxon>
        <taxon>Peronosporales</taxon>
        <taxon>Peronosporaceae</taxon>
        <taxon>Phytophthora</taxon>
    </lineage>
</organism>
<keyword evidence="1" id="KW-0645">Protease</keyword>
<keyword evidence="1" id="KW-0378">Hydrolase</keyword>
<dbReference type="OrthoDB" id="108785at2759"/>
<evidence type="ECO:0000313" key="1">
    <source>
        <dbReference type="EMBL" id="POM80574.1"/>
    </source>
</evidence>